<dbReference type="Proteomes" id="UP001300502">
    <property type="component" value="Unassembled WGS sequence"/>
</dbReference>
<dbReference type="CDD" id="cd06822">
    <property type="entry name" value="PLPDE_III_YBL036c_euk"/>
    <property type="match status" value="1"/>
</dbReference>
<dbReference type="PROSITE" id="PS01211">
    <property type="entry name" value="UPF0001"/>
    <property type="match status" value="1"/>
</dbReference>
<keyword evidence="6" id="KW-1185">Reference proteome</keyword>
<gene>
    <name evidence="5" type="ORF">GAYE_PCTG14G0573</name>
</gene>
<evidence type="ECO:0000256" key="1">
    <source>
        <dbReference type="ARBA" id="ARBA00022898"/>
    </source>
</evidence>
<dbReference type="PANTHER" id="PTHR10146">
    <property type="entry name" value="PROLINE SYNTHETASE CO-TRANSCRIBED BACTERIAL HOMOLOG PROTEIN"/>
    <property type="match status" value="1"/>
</dbReference>
<dbReference type="PANTHER" id="PTHR10146:SF14">
    <property type="entry name" value="PYRIDOXAL PHOSPHATE HOMEOSTASIS PROTEIN"/>
    <property type="match status" value="1"/>
</dbReference>
<dbReference type="InterPro" id="IPR011078">
    <property type="entry name" value="PyrdxlP_homeostasis"/>
</dbReference>
<feature type="domain" description="Alanine racemase N-terminal" evidence="4">
    <location>
        <begin position="94"/>
        <end position="294"/>
    </location>
</feature>
<sequence length="299" mass="33439">MARYASPALEYGRCPMSVAFFSSGGGSGWIASSNYSLRLLYQLPKRLSQKCRMCTVVNSISERQQHSVKQALYNITEQVKQLCLECGRGQDDIPRIVAVSKTKPPSLIMEAYDAGHRHFGENYVQELIEKAATLPKDIQWHFIGHLQSNKVKRLLDIENLWIVETVDRAQVADALEKQCVKSGRRSINVYLQVNTSNEETKSGCSAGEVVQLAQYILESCPHLSFKGLMTIGRPDVSHVAQDFETLKACRAKVERECQLSGLELSMGMSNDWKEAVRLGSNNIRIGSALFGERPQKKQG</sequence>
<dbReference type="AlphaFoldDB" id="A0AAV9I6L8"/>
<comment type="caution">
    <text evidence="5">The sequence shown here is derived from an EMBL/GenBank/DDBJ whole genome shotgun (WGS) entry which is preliminary data.</text>
</comment>
<dbReference type="EMBL" id="JANCYU010000007">
    <property type="protein sequence ID" value="KAK4522683.1"/>
    <property type="molecule type" value="Genomic_DNA"/>
</dbReference>
<evidence type="ECO:0000313" key="6">
    <source>
        <dbReference type="Proteomes" id="UP001300502"/>
    </source>
</evidence>
<dbReference type="HAMAP" id="MF_02087">
    <property type="entry name" value="PLP_homeostasis"/>
    <property type="match status" value="1"/>
</dbReference>
<organism evidence="5 6">
    <name type="scientific">Galdieria yellowstonensis</name>
    <dbReference type="NCBI Taxonomy" id="3028027"/>
    <lineage>
        <taxon>Eukaryota</taxon>
        <taxon>Rhodophyta</taxon>
        <taxon>Bangiophyceae</taxon>
        <taxon>Galdieriales</taxon>
        <taxon>Galdieriaceae</taxon>
        <taxon>Galdieria</taxon>
    </lineage>
</organism>
<dbReference type="InterPro" id="IPR029066">
    <property type="entry name" value="PLP-binding_barrel"/>
</dbReference>
<dbReference type="InterPro" id="IPR001608">
    <property type="entry name" value="Ala_racemase_N"/>
</dbReference>
<dbReference type="GO" id="GO:0030170">
    <property type="term" value="F:pyridoxal phosphate binding"/>
    <property type="evidence" value="ECO:0007669"/>
    <property type="project" value="UniProtKB-UniRule"/>
</dbReference>
<evidence type="ECO:0000313" key="5">
    <source>
        <dbReference type="EMBL" id="KAK4522683.1"/>
    </source>
</evidence>
<protein>
    <recommendedName>
        <fullName evidence="2">Pyridoxal phosphate homeostasis protein</fullName>
        <shortName evidence="2">PLP homeostasis protein</shortName>
    </recommendedName>
</protein>
<dbReference type="Pfam" id="PF01168">
    <property type="entry name" value="Ala_racemase_N"/>
    <property type="match status" value="1"/>
</dbReference>
<evidence type="ECO:0000259" key="4">
    <source>
        <dbReference type="Pfam" id="PF01168"/>
    </source>
</evidence>
<feature type="modified residue" description="N6-(pyridoxal phosphate)lysine" evidence="2">
    <location>
        <position position="101"/>
    </location>
</feature>
<reference evidence="5 6" key="1">
    <citation type="submission" date="2022-07" db="EMBL/GenBank/DDBJ databases">
        <title>Genome-wide signatures of adaptation to extreme environments.</title>
        <authorList>
            <person name="Cho C.H."/>
            <person name="Yoon H.S."/>
        </authorList>
    </citation>
    <scope>NUCLEOTIDE SEQUENCE [LARGE SCALE GENOMIC DNA]</scope>
    <source>
        <strain evidence="5 6">108.79 E11</strain>
    </source>
</reference>
<dbReference type="FunFam" id="3.20.20.10:FF:000007">
    <property type="entry name" value="Pyridoxal phosphate homeostasis protein"/>
    <property type="match status" value="1"/>
</dbReference>
<accession>A0AAV9I6L8</accession>
<proteinExistence type="inferred from homology"/>
<evidence type="ECO:0000256" key="3">
    <source>
        <dbReference type="RuleBase" id="RU004514"/>
    </source>
</evidence>
<name>A0AAV9I6L8_9RHOD</name>
<comment type="similarity">
    <text evidence="2 3">Belongs to the pyridoxal phosphate-binding protein YggS/PROSC family.</text>
</comment>
<dbReference type="SUPFAM" id="SSF51419">
    <property type="entry name" value="PLP-binding barrel"/>
    <property type="match status" value="1"/>
</dbReference>
<keyword evidence="1 2" id="KW-0663">Pyridoxal phosphate</keyword>
<evidence type="ECO:0000256" key="2">
    <source>
        <dbReference type="HAMAP-Rule" id="MF_03225"/>
    </source>
</evidence>
<dbReference type="NCBIfam" id="TIGR00044">
    <property type="entry name" value="YggS family pyridoxal phosphate-dependent enzyme"/>
    <property type="match status" value="1"/>
</dbReference>
<comment type="function">
    <text evidence="2">Pyridoxal 5'-phosphate (PLP)-binding protein, which may be involved in intracellular homeostatic regulation of pyridoxal 5'-phosphate (PLP), the active form of vitamin B6.</text>
</comment>
<dbReference type="Gene3D" id="3.20.20.10">
    <property type="entry name" value="Alanine racemase"/>
    <property type="match status" value="1"/>
</dbReference>